<gene>
    <name evidence="6" type="ORF">Tsubulata_014451</name>
</gene>
<keyword evidence="5" id="KW-0503">Monooxygenase</keyword>
<dbReference type="InterPro" id="IPR001128">
    <property type="entry name" value="Cyt_P450"/>
</dbReference>
<dbReference type="EMBL" id="JAKUCV010000886">
    <property type="protein sequence ID" value="KAJ4848520.1"/>
    <property type="molecule type" value="Genomic_DNA"/>
</dbReference>
<dbReference type="GO" id="GO:0020037">
    <property type="term" value="F:heme binding"/>
    <property type="evidence" value="ECO:0007669"/>
    <property type="project" value="InterPro"/>
</dbReference>
<dbReference type="GO" id="GO:0016705">
    <property type="term" value="F:oxidoreductase activity, acting on paired donors, with incorporation or reduction of molecular oxygen"/>
    <property type="evidence" value="ECO:0007669"/>
    <property type="project" value="InterPro"/>
</dbReference>
<keyword evidence="7" id="KW-1185">Reference proteome</keyword>
<dbReference type="Pfam" id="PF00067">
    <property type="entry name" value="p450"/>
    <property type="match status" value="1"/>
</dbReference>
<evidence type="ECO:0008006" key="8">
    <source>
        <dbReference type="Google" id="ProtNLM"/>
    </source>
</evidence>
<dbReference type="AlphaFoldDB" id="A0A9Q0JPX9"/>
<protein>
    <recommendedName>
        <fullName evidence="8">Cytochrome P450</fullName>
    </recommendedName>
</protein>
<organism evidence="6 7">
    <name type="scientific">Turnera subulata</name>
    <dbReference type="NCBI Taxonomy" id="218843"/>
    <lineage>
        <taxon>Eukaryota</taxon>
        <taxon>Viridiplantae</taxon>
        <taxon>Streptophyta</taxon>
        <taxon>Embryophyta</taxon>
        <taxon>Tracheophyta</taxon>
        <taxon>Spermatophyta</taxon>
        <taxon>Magnoliopsida</taxon>
        <taxon>eudicotyledons</taxon>
        <taxon>Gunneridae</taxon>
        <taxon>Pentapetalae</taxon>
        <taxon>rosids</taxon>
        <taxon>fabids</taxon>
        <taxon>Malpighiales</taxon>
        <taxon>Passifloraceae</taxon>
        <taxon>Turnera</taxon>
    </lineage>
</organism>
<dbReference type="InterPro" id="IPR036396">
    <property type="entry name" value="Cyt_P450_sf"/>
</dbReference>
<evidence type="ECO:0000313" key="7">
    <source>
        <dbReference type="Proteomes" id="UP001141552"/>
    </source>
</evidence>
<dbReference type="PANTHER" id="PTHR47947">
    <property type="entry name" value="CYTOCHROME P450 82C3-RELATED"/>
    <property type="match status" value="1"/>
</dbReference>
<dbReference type="OrthoDB" id="852029at2759"/>
<accession>A0A9Q0JPX9</accession>
<evidence type="ECO:0000256" key="2">
    <source>
        <dbReference type="ARBA" id="ARBA00022723"/>
    </source>
</evidence>
<comment type="caution">
    <text evidence="6">The sequence shown here is derived from an EMBL/GenBank/DDBJ whole genome shotgun (WGS) entry which is preliminary data.</text>
</comment>
<dbReference type="Gene3D" id="1.10.630.10">
    <property type="entry name" value="Cytochrome P450"/>
    <property type="match status" value="1"/>
</dbReference>
<keyword evidence="2" id="KW-0479">Metal-binding</keyword>
<keyword evidence="1" id="KW-0349">Heme</keyword>
<keyword evidence="3" id="KW-0560">Oxidoreductase</keyword>
<name>A0A9Q0JPX9_9ROSI</name>
<reference evidence="6" key="1">
    <citation type="submission" date="2022-02" db="EMBL/GenBank/DDBJ databases">
        <authorList>
            <person name="Henning P.M."/>
            <person name="McCubbin A.G."/>
            <person name="Shore J.S."/>
        </authorList>
    </citation>
    <scope>NUCLEOTIDE SEQUENCE</scope>
    <source>
        <strain evidence="6">F60SS</strain>
        <tissue evidence="6">Leaves</tissue>
    </source>
</reference>
<dbReference type="SUPFAM" id="SSF48264">
    <property type="entry name" value="Cytochrome P450"/>
    <property type="match status" value="1"/>
</dbReference>
<reference evidence="6" key="2">
    <citation type="journal article" date="2023" name="Plants (Basel)">
        <title>Annotation of the Turnera subulata (Passifloraceae) Draft Genome Reveals the S-Locus Evolved after the Divergence of Turneroideae from Passifloroideae in a Stepwise Manner.</title>
        <authorList>
            <person name="Henning P.M."/>
            <person name="Roalson E.H."/>
            <person name="Mir W."/>
            <person name="McCubbin A.G."/>
            <person name="Shore J.S."/>
        </authorList>
    </citation>
    <scope>NUCLEOTIDE SEQUENCE</scope>
    <source>
        <strain evidence="6">F60SS</strain>
    </source>
</reference>
<evidence type="ECO:0000256" key="1">
    <source>
        <dbReference type="ARBA" id="ARBA00022617"/>
    </source>
</evidence>
<sequence>MCYPDRIQDSLFTAMGYCGQRRIYHQGLFALPIRGHLHLLKKPLHEALQTLSAKYGPVLFLKFGTCPVLVVSAPDAMEHCFKSNNLTPTNRPPCMAAGYLTYSYNAVFWSPYSPRWRWQRRLIYTELLS</sequence>
<dbReference type="InterPro" id="IPR050651">
    <property type="entry name" value="Plant_Cytochrome_P450_Monoox"/>
</dbReference>
<keyword evidence="4" id="KW-0408">Iron</keyword>
<evidence type="ECO:0000256" key="5">
    <source>
        <dbReference type="ARBA" id="ARBA00023033"/>
    </source>
</evidence>
<evidence type="ECO:0000313" key="6">
    <source>
        <dbReference type="EMBL" id="KAJ4848520.1"/>
    </source>
</evidence>
<evidence type="ECO:0000256" key="3">
    <source>
        <dbReference type="ARBA" id="ARBA00023002"/>
    </source>
</evidence>
<dbReference type="Proteomes" id="UP001141552">
    <property type="component" value="Unassembled WGS sequence"/>
</dbReference>
<dbReference type="GO" id="GO:0005506">
    <property type="term" value="F:iron ion binding"/>
    <property type="evidence" value="ECO:0007669"/>
    <property type="project" value="InterPro"/>
</dbReference>
<proteinExistence type="predicted"/>
<dbReference type="GO" id="GO:0004497">
    <property type="term" value="F:monooxygenase activity"/>
    <property type="evidence" value="ECO:0007669"/>
    <property type="project" value="UniProtKB-KW"/>
</dbReference>
<dbReference type="PANTHER" id="PTHR47947:SF13">
    <property type="entry name" value="CYTOCHROME P450, FAMILY 81, SUBFAMILY K, POLYPEPTIDE 1-RELATED"/>
    <property type="match status" value="1"/>
</dbReference>
<evidence type="ECO:0000256" key="4">
    <source>
        <dbReference type="ARBA" id="ARBA00023004"/>
    </source>
</evidence>